<evidence type="ECO:0000256" key="2">
    <source>
        <dbReference type="ARBA" id="ARBA00022737"/>
    </source>
</evidence>
<sequence length="338" mass="36960">CMDHTVKLFNVDSGVLQHIFEGHTQPVLSVAYSPNGAYIASASADGNMRLWSASSRTLLATHQDSFFGSYTISITSDSSRLVSVAHDGIITVWDVPYLLTQSEAIITREPIKRLLISPDQSTVLSVTDHEITIWDVASVGSRCTLRVESQPNAVAFSPESRMISSGDKDNSALLWDASSGDLLGSFRGHAGPVSCTAISYQSALMASGSRDHSIRIWDLSTKTCTHILNIPDEEPRALSFSQSNELLACISSENTVELWETTSGILHWTLLAEDAWPAFSYPSLAFSKDDKSLVGKHLRSMNVWSMLSGTLVYELPENPEAPYFPHSEDVSFSDDGTH</sequence>
<dbReference type="Gene3D" id="2.130.10.10">
    <property type="entry name" value="YVTN repeat-like/Quinoprotein amine dehydrogenase"/>
    <property type="match status" value="2"/>
</dbReference>
<dbReference type="SMART" id="SM00320">
    <property type="entry name" value="WD40"/>
    <property type="match status" value="6"/>
</dbReference>
<evidence type="ECO:0000256" key="3">
    <source>
        <dbReference type="PROSITE-ProRule" id="PRU00221"/>
    </source>
</evidence>
<dbReference type="CDD" id="cd00200">
    <property type="entry name" value="WD40"/>
    <property type="match status" value="1"/>
</dbReference>
<organism evidence="4 5">
    <name type="scientific">Aspergillus brasiliensis</name>
    <dbReference type="NCBI Taxonomy" id="319629"/>
    <lineage>
        <taxon>Eukaryota</taxon>
        <taxon>Fungi</taxon>
        <taxon>Dikarya</taxon>
        <taxon>Ascomycota</taxon>
        <taxon>Pezizomycotina</taxon>
        <taxon>Eurotiomycetes</taxon>
        <taxon>Eurotiomycetidae</taxon>
        <taxon>Eurotiales</taxon>
        <taxon>Aspergillaceae</taxon>
        <taxon>Aspergillus</taxon>
        <taxon>Aspergillus subgen. Circumdati</taxon>
    </lineage>
</organism>
<evidence type="ECO:0008006" key="6">
    <source>
        <dbReference type="Google" id="ProtNLM"/>
    </source>
</evidence>
<keyword evidence="2" id="KW-0677">Repeat</keyword>
<protein>
    <recommendedName>
        <fullName evidence="6">WD40 repeat-like protein</fullName>
    </recommendedName>
</protein>
<accession>A0A9W5Z2G7</accession>
<proteinExistence type="predicted"/>
<dbReference type="InterPro" id="IPR019775">
    <property type="entry name" value="WD40_repeat_CS"/>
</dbReference>
<feature type="repeat" description="WD" evidence="3">
    <location>
        <begin position="71"/>
        <end position="95"/>
    </location>
</feature>
<dbReference type="AlphaFoldDB" id="A0A9W5Z2G7"/>
<dbReference type="InterPro" id="IPR020472">
    <property type="entry name" value="WD40_PAC1"/>
</dbReference>
<dbReference type="InterPro" id="IPR011047">
    <property type="entry name" value="Quinoprotein_ADH-like_sf"/>
</dbReference>
<feature type="repeat" description="WD" evidence="3">
    <location>
        <begin position="186"/>
        <end position="227"/>
    </location>
</feature>
<dbReference type="Proteomes" id="UP001143548">
    <property type="component" value="Unassembled WGS sequence"/>
</dbReference>
<dbReference type="PROSITE" id="PS00678">
    <property type="entry name" value="WD_REPEATS_1"/>
    <property type="match status" value="2"/>
</dbReference>
<dbReference type="PRINTS" id="PR00320">
    <property type="entry name" value="GPROTEINBRPT"/>
</dbReference>
<dbReference type="PANTHER" id="PTHR19879:SF9">
    <property type="entry name" value="TRANSCRIPTION INITIATION FACTOR TFIID SUBUNIT 5"/>
    <property type="match status" value="1"/>
</dbReference>
<dbReference type="Pfam" id="PF00400">
    <property type="entry name" value="WD40"/>
    <property type="match status" value="4"/>
</dbReference>
<evidence type="ECO:0000313" key="4">
    <source>
        <dbReference type="EMBL" id="GKZ27915.1"/>
    </source>
</evidence>
<dbReference type="PROSITE" id="PS50294">
    <property type="entry name" value="WD_REPEATS_REGION"/>
    <property type="match status" value="2"/>
</dbReference>
<dbReference type="InterPro" id="IPR015943">
    <property type="entry name" value="WD40/YVTN_repeat-like_dom_sf"/>
</dbReference>
<keyword evidence="1 3" id="KW-0853">WD repeat</keyword>
<dbReference type="InterPro" id="IPR001680">
    <property type="entry name" value="WD40_rpt"/>
</dbReference>
<dbReference type="SUPFAM" id="SSF50998">
    <property type="entry name" value="Quinoprotein alcohol dehydrogenase-like"/>
    <property type="match status" value="1"/>
</dbReference>
<dbReference type="EMBL" id="BROQ01000350">
    <property type="protein sequence ID" value="GKZ27915.1"/>
    <property type="molecule type" value="Genomic_DNA"/>
</dbReference>
<reference evidence="4" key="1">
    <citation type="submission" date="2022-07" db="EMBL/GenBank/DDBJ databases">
        <title>Taxonomy of Aspergillus series Nigri: significant species reduction supported by multi-species coalescent approaches.</title>
        <authorList>
            <person name="Bian C."/>
            <person name="Kusuya Y."/>
            <person name="Sklenar F."/>
            <person name="D'hooge E."/>
            <person name="Yaguchi T."/>
            <person name="Takahashi H."/>
            <person name="Hubka V."/>
        </authorList>
    </citation>
    <scope>NUCLEOTIDE SEQUENCE</scope>
    <source>
        <strain evidence="4">CBS 733.88</strain>
    </source>
</reference>
<gene>
    <name evidence="4" type="ORF">AbraCBS73388_006747</name>
</gene>
<evidence type="ECO:0000313" key="5">
    <source>
        <dbReference type="Proteomes" id="UP001143548"/>
    </source>
</evidence>
<comment type="caution">
    <text evidence="4">The sequence shown here is derived from an EMBL/GenBank/DDBJ whole genome shotgun (WGS) entry which is preliminary data.</text>
</comment>
<feature type="repeat" description="WD" evidence="3">
    <location>
        <begin position="153"/>
        <end position="185"/>
    </location>
</feature>
<feature type="non-terminal residue" evidence="4">
    <location>
        <position position="338"/>
    </location>
</feature>
<dbReference type="PROSITE" id="PS50082">
    <property type="entry name" value="WD_REPEATS_2"/>
    <property type="match status" value="4"/>
</dbReference>
<name>A0A9W5Z2G7_9EURO</name>
<feature type="repeat" description="WD" evidence="3">
    <location>
        <begin position="20"/>
        <end position="61"/>
    </location>
</feature>
<evidence type="ECO:0000256" key="1">
    <source>
        <dbReference type="ARBA" id="ARBA00022574"/>
    </source>
</evidence>
<feature type="non-terminal residue" evidence="4">
    <location>
        <position position="1"/>
    </location>
</feature>
<dbReference type="PANTHER" id="PTHR19879">
    <property type="entry name" value="TRANSCRIPTION INITIATION FACTOR TFIID"/>
    <property type="match status" value="1"/>
</dbReference>